<sequence>MKVKIIRVIDGQVVDAQIKQPSGLTLPSLTDGWRFNFKKHSKNAGFETYILVCEESPSVIEACLTFHLRNKVEPYMAYIELAPHNKGISKRYDKVAACLIAYACRLSFLYGIEHFKGWLAFDVMEQNKEDELKLMAVYCQKYGALKWGETTMVISPEVGEQLIDKFLN</sequence>
<name>A0AAE3KSX1_9BACT</name>
<gene>
    <name evidence="1" type="ORF">EGI31_08910</name>
</gene>
<protein>
    <submittedName>
        <fullName evidence="1">Uncharacterized protein</fullName>
    </submittedName>
</protein>
<dbReference type="RefSeq" id="WP_255036860.1">
    <property type="nucleotide sequence ID" value="NZ_RJUF01000020.1"/>
</dbReference>
<reference evidence="1 2" key="1">
    <citation type="submission" date="2018-11" db="EMBL/GenBank/DDBJ databases">
        <title>Novel bacteria species description.</title>
        <authorList>
            <person name="Han J.-H."/>
        </authorList>
    </citation>
    <scope>NUCLEOTIDE SEQUENCE [LARGE SCALE GENOMIC DNA]</scope>
    <source>
        <strain evidence="1 2">KCTC23259</strain>
    </source>
</reference>
<keyword evidence="2" id="KW-1185">Reference proteome</keyword>
<dbReference type="AlphaFoldDB" id="A0AAE3KSX1"/>
<dbReference type="Proteomes" id="UP001204144">
    <property type="component" value="Unassembled WGS sequence"/>
</dbReference>
<organism evidence="1 2">
    <name type="scientific">Lacihabitans soyangensis</name>
    <dbReference type="NCBI Taxonomy" id="869394"/>
    <lineage>
        <taxon>Bacteria</taxon>
        <taxon>Pseudomonadati</taxon>
        <taxon>Bacteroidota</taxon>
        <taxon>Cytophagia</taxon>
        <taxon>Cytophagales</taxon>
        <taxon>Leadbetterellaceae</taxon>
        <taxon>Lacihabitans</taxon>
    </lineage>
</organism>
<proteinExistence type="predicted"/>
<evidence type="ECO:0000313" key="2">
    <source>
        <dbReference type="Proteomes" id="UP001204144"/>
    </source>
</evidence>
<dbReference type="EMBL" id="RJUF01000020">
    <property type="protein sequence ID" value="MCP9763074.1"/>
    <property type="molecule type" value="Genomic_DNA"/>
</dbReference>
<accession>A0AAE3KSX1</accession>
<evidence type="ECO:0000313" key="1">
    <source>
        <dbReference type="EMBL" id="MCP9763074.1"/>
    </source>
</evidence>
<comment type="caution">
    <text evidence="1">The sequence shown here is derived from an EMBL/GenBank/DDBJ whole genome shotgun (WGS) entry which is preliminary data.</text>
</comment>